<comment type="caution">
    <text evidence="10">The sequence shown here is derived from an EMBL/GenBank/DDBJ whole genome shotgun (WGS) entry which is preliminary data.</text>
</comment>
<keyword evidence="2 10" id="KW-0808">Transferase</keyword>
<dbReference type="GO" id="GO:0016020">
    <property type="term" value="C:membrane"/>
    <property type="evidence" value="ECO:0007669"/>
    <property type="project" value="UniProtKB-SubCell"/>
</dbReference>
<dbReference type="SUPFAM" id="SSF69593">
    <property type="entry name" value="Glycerol-3-phosphate (1)-acyltransferase"/>
    <property type="match status" value="1"/>
</dbReference>
<dbReference type="GO" id="GO:0016746">
    <property type="term" value="F:acyltransferase activity"/>
    <property type="evidence" value="ECO:0007669"/>
    <property type="project" value="UniProtKB-KW"/>
</dbReference>
<evidence type="ECO:0000313" key="10">
    <source>
        <dbReference type="EMBL" id="PVY68152.1"/>
    </source>
</evidence>
<dbReference type="GO" id="GO:0006629">
    <property type="term" value="P:lipid metabolic process"/>
    <property type="evidence" value="ECO:0007669"/>
    <property type="project" value="UniProtKB-KW"/>
</dbReference>
<name>A0A2U1CQH9_9BURK</name>
<evidence type="ECO:0000256" key="4">
    <source>
        <dbReference type="ARBA" id="ARBA00022989"/>
    </source>
</evidence>
<dbReference type="AlphaFoldDB" id="A0A2U1CQH9"/>
<keyword evidence="11" id="KW-1185">Reference proteome</keyword>
<dbReference type="CDD" id="cd07989">
    <property type="entry name" value="LPLAT_AGPAT-like"/>
    <property type="match status" value="1"/>
</dbReference>
<dbReference type="InterPro" id="IPR002123">
    <property type="entry name" value="Plipid/glycerol_acylTrfase"/>
</dbReference>
<gene>
    <name evidence="10" type="ORF">C7440_0541</name>
</gene>
<reference evidence="10 11" key="1">
    <citation type="submission" date="2018-04" db="EMBL/GenBank/DDBJ databases">
        <title>Genomic Encyclopedia of Type Strains, Phase IV (KMG-IV): sequencing the most valuable type-strain genomes for metagenomic binning, comparative biology and taxonomic classification.</title>
        <authorList>
            <person name="Goeker M."/>
        </authorList>
    </citation>
    <scope>NUCLEOTIDE SEQUENCE [LARGE SCALE GENOMIC DNA]</scope>
    <source>
        <strain evidence="10 11">DSM 10065</strain>
    </source>
</reference>
<keyword evidence="4 8" id="KW-1133">Transmembrane helix</keyword>
<dbReference type="PANTHER" id="PTHR23063:SF52">
    <property type="entry name" value="LYSOPHOSPHATIDYLCHOLINE ACYLTRANSFERASE"/>
    <property type="match status" value="1"/>
</dbReference>
<evidence type="ECO:0000256" key="8">
    <source>
        <dbReference type="SAM" id="Phobius"/>
    </source>
</evidence>
<evidence type="ECO:0000313" key="11">
    <source>
        <dbReference type="Proteomes" id="UP000246145"/>
    </source>
</evidence>
<sequence length="254" mass="27972">MSFLLVLLRLPFVLVWLVSSLLSVATIYPLVSPSMRGRMNQGWSSAIVRICGVRVKVMGEPRMPGAALWVANHVSWIDIFILAGIRSVFFVAKSEIRSWPVVGWLVAKVGAVFLQRGQRQSIRQVGEEMQSRFRRGEVIGLFAEGTTSSGFDVLPFHSSLFDPAIRGQVDIQPVALRFMHHGRRSDFAAFVGEETLVANLWTLLGATGVSVEVEFLPAISPEQCQVLGRNQVARQAEQAIGDAVRLAPASRSET</sequence>
<organism evidence="10 11">
    <name type="scientific">Pusillimonas noertemannii</name>
    <dbReference type="NCBI Taxonomy" id="305977"/>
    <lineage>
        <taxon>Bacteria</taxon>
        <taxon>Pseudomonadati</taxon>
        <taxon>Pseudomonadota</taxon>
        <taxon>Betaproteobacteria</taxon>
        <taxon>Burkholderiales</taxon>
        <taxon>Alcaligenaceae</taxon>
        <taxon>Pusillimonas</taxon>
    </lineage>
</organism>
<feature type="transmembrane region" description="Helical" evidence="8">
    <location>
        <begin position="12"/>
        <end position="31"/>
    </location>
</feature>
<evidence type="ECO:0000256" key="2">
    <source>
        <dbReference type="ARBA" id="ARBA00022679"/>
    </source>
</evidence>
<dbReference type="Pfam" id="PF01553">
    <property type="entry name" value="Acyltransferase"/>
    <property type="match status" value="1"/>
</dbReference>
<proteinExistence type="predicted"/>
<dbReference type="PANTHER" id="PTHR23063">
    <property type="entry name" value="PHOSPHOLIPID ACYLTRANSFERASE"/>
    <property type="match status" value="1"/>
</dbReference>
<evidence type="ECO:0000259" key="9">
    <source>
        <dbReference type="SMART" id="SM00563"/>
    </source>
</evidence>
<evidence type="ECO:0000256" key="5">
    <source>
        <dbReference type="ARBA" id="ARBA00023098"/>
    </source>
</evidence>
<dbReference type="Proteomes" id="UP000246145">
    <property type="component" value="Unassembled WGS sequence"/>
</dbReference>
<keyword evidence="3 8" id="KW-0812">Transmembrane</keyword>
<protein>
    <submittedName>
        <fullName evidence="10">Lyso-ornithine lipid acyltransferase</fullName>
    </submittedName>
</protein>
<evidence type="ECO:0000256" key="1">
    <source>
        <dbReference type="ARBA" id="ARBA00004370"/>
    </source>
</evidence>
<dbReference type="RefSeq" id="WP_116517382.1">
    <property type="nucleotide sequence ID" value="NZ_JACCEX010000001.1"/>
</dbReference>
<keyword evidence="5" id="KW-0443">Lipid metabolism</keyword>
<evidence type="ECO:0000256" key="6">
    <source>
        <dbReference type="ARBA" id="ARBA00023136"/>
    </source>
</evidence>
<keyword evidence="7 10" id="KW-0012">Acyltransferase</keyword>
<accession>A0A2U1CQH9</accession>
<dbReference type="EMBL" id="QEKO01000001">
    <property type="protein sequence ID" value="PVY68152.1"/>
    <property type="molecule type" value="Genomic_DNA"/>
</dbReference>
<comment type="subcellular location">
    <subcellularLocation>
        <location evidence="1">Membrane</location>
    </subcellularLocation>
</comment>
<keyword evidence="6 8" id="KW-0472">Membrane</keyword>
<dbReference type="STRING" id="1231391.GCA_000308195_03361"/>
<evidence type="ECO:0000256" key="3">
    <source>
        <dbReference type="ARBA" id="ARBA00022692"/>
    </source>
</evidence>
<feature type="domain" description="Phospholipid/glycerol acyltransferase" evidence="9">
    <location>
        <begin position="67"/>
        <end position="179"/>
    </location>
</feature>
<dbReference type="OrthoDB" id="9806880at2"/>
<evidence type="ECO:0000256" key="7">
    <source>
        <dbReference type="ARBA" id="ARBA00023315"/>
    </source>
</evidence>
<dbReference type="SMART" id="SM00563">
    <property type="entry name" value="PlsC"/>
    <property type="match status" value="1"/>
</dbReference>